<dbReference type="SMART" id="SM00487">
    <property type="entry name" value="DEXDc"/>
    <property type="match status" value="1"/>
</dbReference>
<feature type="domain" description="Helicase ATP-binding" evidence="4">
    <location>
        <begin position="680"/>
        <end position="851"/>
    </location>
</feature>
<dbReference type="InterPro" id="IPR000330">
    <property type="entry name" value="SNF2_N"/>
</dbReference>
<dbReference type="GO" id="GO:0004386">
    <property type="term" value="F:helicase activity"/>
    <property type="evidence" value="ECO:0007669"/>
    <property type="project" value="UniProtKB-KW"/>
</dbReference>
<keyword evidence="6" id="KW-0347">Helicase</keyword>
<evidence type="ECO:0000313" key="7">
    <source>
        <dbReference type="Proteomes" id="UP000309133"/>
    </source>
</evidence>
<dbReference type="GO" id="GO:0005524">
    <property type="term" value="F:ATP binding"/>
    <property type="evidence" value="ECO:0007669"/>
    <property type="project" value="InterPro"/>
</dbReference>
<protein>
    <submittedName>
        <fullName evidence="6">Helicase SNF2</fullName>
    </submittedName>
</protein>
<keyword evidence="2" id="KW-0863">Zinc-finger</keyword>
<keyword evidence="7" id="KW-1185">Reference proteome</keyword>
<dbReference type="InterPro" id="IPR027417">
    <property type="entry name" value="P-loop_NTPase"/>
</dbReference>
<evidence type="ECO:0000256" key="1">
    <source>
        <dbReference type="ARBA" id="ARBA00022801"/>
    </source>
</evidence>
<dbReference type="Pfam" id="PF00271">
    <property type="entry name" value="Helicase_C"/>
    <property type="match status" value="1"/>
</dbReference>
<keyword evidence="2" id="KW-0479">Metal-binding</keyword>
<dbReference type="PROSITE" id="PS51194">
    <property type="entry name" value="HELICASE_CTER"/>
    <property type="match status" value="1"/>
</dbReference>
<dbReference type="PANTHER" id="PTHR10799">
    <property type="entry name" value="SNF2/RAD54 HELICASE FAMILY"/>
    <property type="match status" value="1"/>
</dbReference>
<dbReference type="GO" id="GO:0008270">
    <property type="term" value="F:zinc ion binding"/>
    <property type="evidence" value="ECO:0007669"/>
    <property type="project" value="UniProtKB-KW"/>
</dbReference>
<evidence type="ECO:0000259" key="3">
    <source>
        <dbReference type="PROSITE" id="PS50966"/>
    </source>
</evidence>
<sequence>MGDHSSASDRVRTRFATRGGCSARLGWKIVFTDADIRALTGSGAFARGETYAREGHFDDIEWEEPRRRLLGRSKGSHGKFYRTTVNFEGRSDSLVPTRSTCSCPQGSGCKHVAGLLLTSRRLGYPPETLPGALGSAATSTPSQMQQIYEAAQARAATVSTWRRQLEPLLEKTAAPTARGELGVQFELHSTLARGTRRAFVSLLAHAVRMGERGLWVRSNINWADLQNAHSSYVPWQVDAMLAIRRALQKNEPGWGSSNRAPLALEDVPAPGPWQALRAARDAGVVFIASDAAQSPVRLSDELAKIEFDVATTSSGLAARTRITLAGDELRPRQLGLVGFPTSGLYTWNGDAATPSEITLAAFERPLSSAERALTDLTTPVEIPADEVAEFTDTIGTRLSETIALTSSDDTFTLPERRRPRLGVTVEHLVGLNVRVSWHWIYATDADANGAVDRQRVSFDATSGRDGRAEAKLWGELPGGLGRWLPKGPLDGPGSTAFYAGMSALSFVAEALPVIRTIAEVEDIGEPTDYKAAEAPPEVTFTTVERPDDRDWFDLEITVLVDGEEIPFAEVFLALDRGDDYLVLPGGVYAPLTGPRFDRLRELISEAKRLDDTGGEGIALNRYQTALWDDLAEVGVLGAQAKAWQDSVRALSGGEPPTVPLPAGFTAELRGYQQTGFDWLSFLYDAGLGGVLADDMGLGKTVQALAMISHTAELEAEDTAERGSPPRPFLVVAPTSVLPNWVSEAKRFAPNLTVAMIDATSAKSGVPLATQVDDADIIVTSYALVRLDEEQYAQLPLRGVLFDEAQFLKNRRSIIHRVARELRAPVKFALTGTPLENSLTDLWSILAVVAPGLFPSIPTFTELYLAPIERDNDRGRLAQLRRRIRPLMLRRTKEHVASELPPKQEQVLELELGPEQRRVYDTILARERRRVLGLMDEFSRNRMQIFRALTLLRQAALDASLIDQGGSSGGLHELDDEEGAALNADIPSAKLDVLEELLADALEEDHRVLIFSQFTRFLGKVKDRLDASGTKYAYLDGRTRKRGEQIDLFRSGEVPVFLISLKAGGFGLNLAEADYCILLDPWWNPAAEAQAIDRAHRIGQTNTVHVYRLVAADTIEQRMMALKQSKAELFSAVMSGEGDAVPTQLTADDIRSLLDE</sequence>
<reference evidence="6 7" key="1">
    <citation type="submission" date="2019-04" db="EMBL/GenBank/DDBJ databases">
        <authorList>
            <person name="Jiang L."/>
        </authorList>
    </citation>
    <scope>NUCLEOTIDE SEQUENCE [LARGE SCALE GENOMIC DNA]</scope>
    <source>
        <strain evidence="6 7">YIM 131853</strain>
    </source>
</reference>
<evidence type="ECO:0000259" key="4">
    <source>
        <dbReference type="PROSITE" id="PS51192"/>
    </source>
</evidence>
<keyword evidence="6" id="KW-0067">ATP-binding</keyword>
<gene>
    <name evidence="6" type="ORF">E6C64_03110</name>
</gene>
<evidence type="ECO:0000256" key="2">
    <source>
        <dbReference type="PROSITE-ProRule" id="PRU00325"/>
    </source>
</evidence>
<evidence type="ECO:0000259" key="5">
    <source>
        <dbReference type="PROSITE" id="PS51194"/>
    </source>
</evidence>
<organism evidence="6 7">
    <name type="scientific">Naasia lichenicola</name>
    <dbReference type="NCBI Taxonomy" id="2565933"/>
    <lineage>
        <taxon>Bacteria</taxon>
        <taxon>Bacillati</taxon>
        <taxon>Actinomycetota</taxon>
        <taxon>Actinomycetes</taxon>
        <taxon>Micrococcales</taxon>
        <taxon>Microbacteriaceae</taxon>
        <taxon>Naasia</taxon>
    </lineage>
</organism>
<keyword evidence="1" id="KW-0378">Hydrolase</keyword>
<dbReference type="InterPro" id="IPR038718">
    <property type="entry name" value="SNF2-like_sf"/>
</dbReference>
<dbReference type="InterPro" id="IPR001650">
    <property type="entry name" value="Helicase_C-like"/>
</dbReference>
<dbReference type="PROSITE" id="PS51192">
    <property type="entry name" value="HELICASE_ATP_BIND_1"/>
    <property type="match status" value="1"/>
</dbReference>
<dbReference type="SMART" id="SM00490">
    <property type="entry name" value="HELICc"/>
    <property type="match status" value="1"/>
</dbReference>
<keyword evidence="6" id="KW-0547">Nucleotide-binding</keyword>
<dbReference type="Gene3D" id="3.40.50.300">
    <property type="entry name" value="P-loop containing nucleotide triphosphate hydrolases"/>
    <property type="match status" value="1"/>
</dbReference>
<dbReference type="GO" id="GO:0016787">
    <property type="term" value="F:hydrolase activity"/>
    <property type="evidence" value="ECO:0007669"/>
    <property type="project" value="UniProtKB-KW"/>
</dbReference>
<accession>A0A4S4FU80</accession>
<evidence type="ECO:0000313" key="6">
    <source>
        <dbReference type="EMBL" id="THG33355.1"/>
    </source>
</evidence>
<feature type="domain" description="Helicase C-terminal" evidence="5">
    <location>
        <begin position="992"/>
        <end position="1148"/>
    </location>
</feature>
<dbReference type="Pfam" id="PF04434">
    <property type="entry name" value="SWIM"/>
    <property type="match status" value="1"/>
</dbReference>
<dbReference type="SUPFAM" id="SSF52540">
    <property type="entry name" value="P-loop containing nucleoside triphosphate hydrolases"/>
    <property type="match status" value="2"/>
</dbReference>
<dbReference type="InterPro" id="IPR049730">
    <property type="entry name" value="SNF2/RAD54-like_C"/>
</dbReference>
<name>A0A4S4FU80_9MICO</name>
<proteinExistence type="predicted"/>
<comment type="caution">
    <text evidence="6">The sequence shown here is derived from an EMBL/GenBank/DDBJ whole genome shotgun (WGS) entry which is preliminary data.</text>
</comment>
<dbReference type="Pfam" id="PF00176">
    <property type="entry name" value="SNF2-rel_dom"/>
    <property type="match status" value="1"/>
</dbReference>
<dbReference type="InterPro" id="IPR014001">
    <property type="entry name" value="Helicase_ATP-bd"/>
</dbReference>
<dbReference type="InterPro" id="IPR007527">
    <property type="entry name" value="Znf_SWIM"/>
</dbReference>
<dbReference type="Proteomes" id="UP000309133">
    <property type="component" value="Unassembled WGS sequence"/>
</dbReference>
<feature type="domain" description="SWIM-type" evidence="3">
    <location>
        <begin position="81"/>
        <end position="120"/>
    </location>
</feature>
<dbReference type="PROSITE" id="PS50966">
    <property type="entry name" value="ZF_SWIM"/>
    <property type="match status" value="1"/>
</dbReference>
<dbReference type="Gene3D" id="3.40.50.10810">
    <property type="entry name" value="Tandem AAA-ATPase domain"/>
    <property type="match status" value="1"/>
</dbReference>
<keyword evidence="2" id="KW-0862">Zinc</keyword>
<dbReference type="CDD" id="cd18793">
    <property type="entry name" value="SF2_C_SNF"/>
    <property type="match status" value="1"/>
</dbReference>
<dbReference type="AlphaFoldDB" id="A0A4S4FU80"/>
<dbReference type="EMBL" id="SSSM01000001">
    <property type="protein sequence ID" value="THG33355.1"/>
    <property type="molecule type" value="Genomic_DNA"/>
</dbReference>